<dbReference type="GeneID" id="25908572"/>
<evidence type="ECO:0000256" key="2">
    <source>
        <dbReference type="SAM" id="MobiDB-lite"/>
    </source>
</evidence>
<proteinExistence type="predicted"/>
<evidence type="ECO:0000313" key="4">
    <source>
        <dbReference type="Proteomes" id="UP000054560"/>
    </source>
</evidence>
<feature type="coiled-coil region" evidence="1">
    <location>
        <begin position="61"/>
        <end position="95"/>
    </location>
</feature>
<feature type="compositionally biased region" description="Basic and acidic residues" evidence="2">
    <location>
        <begin position="281"/>
        <end position="293"/>
    </location>
</feature>
<reference evidence="3 4" key="1">
    <citation type="submission" date="2011-02" db="EMBL/GenBank/DDBJ databases">
        <title>The Genome Sequence of Sphaeroforma arctica JP610.</title>
        <authorList>
            <consortium name="The Broad Institute Genome Sequencing Platform"/>
            <person name="Russ C."/>
            <person name="Cuomo C."/>
            <person name="Young S.K."/>
            <person name="Zeng Q."/>
            <person name="Gargeya S."/>
            <person name="Alvarado L."/>
            <person name="Berlin A."/>
            <person name="Chapman S.B."/>
            <person name="Chen Z."/>
            <person name="Freedman E."/>
            <person name="Gellesch M."/>
            <person name="Goldberg J."/>
            <person name="Griggs A."/>
            <person name="Gujja S."/>
            <person name="Heilman E."/>
            <person name="Heiman D."/>
            <person name="Howarth C."/>
            <person name="Mehta T."/>
            <person name="Neiman D."/>
            <person name="Pearson M."/>
            <person name="Roberts A."/>
            <person name="Saif S."/>
            <person name="Shea T."/>
            <person name="Shenoy N."/>
            <person name="Sisk P."/>
            <person name="Stolte C."/>
            <person name="Sykes S."/>
            <person name="White J."/>
            <person name="Yandava C."/>
            <person name="Burger G."/>
            <person name="Gray M.W."/>
            <person name="Holland P.W.H."/>
            <person name="King N."/>
            <person name="Lang F.B.F."/>
            <person name="Roger A.J."/>
            <person name="Ruiz-Trillo I."/>
            <person name="Haas B."/>
            <person name="Nusbaum C."/>
            <person name="Birren B."/>
        </authorList>
    </citation>
    <scope>NUCLEOTIDE SEQUENCE [LARGE SCALE GENOMIC DNA]</scope>
    <source>
        <strain evidence="3 4">JP610</strain>
    </source>
</reference>
<dbReference type="EMBL" id="KQ242286">
    <property type="protein sequence ID" value="KNC79541.1"/>
    <property type="molecule type" value="Genomic_DNA"/>
</dbReference>
<gene>
    <name evidence="3" type="ORF">SARC_08068</name>
</gene>
<dbReference type="RefSeq" id="XP_014153443.1">
    <property type="nucleotide sequence ID" value="XM_014297968.1"/>
</dbReference>
<protein>
    <submittedName>
        <fullName evidence="3">Uncharacterized protein</fullName>
    </submittedName>
</protein>
<dbReference type="AlphaFoldDB" id="A0A0L0FSH3"/>
<name>A0A0L0FSH3_9EUKA</name>
<organism evidence="3 4">
    <name type="scientific">Sphaeroforma arctica JP610</name>
    <dbReference type="NCBI Taxonomy" id="667725"/>
    <lineage>
        <taxon>Eukaryota</taxon>
        <taxon>Ichthyosporea</taxon>
        <taxon>Ichthyophonida</taxon>
        <taxon>Sphaeroforma</taxon>
    </lineage>
</organism>
<feature type="compositionally biased region" description="Low complexity" evidence="2">
    <location>
        <begin position="650"/>
        <end position="661"/>
    </location>
</feature>
<accession>A0A0L0FSH3</accession>
<sequence length="758" mass="81536">MTDETKQPGQLLEVAPAIAATLEDEDVMTPEVVAELQSIQKALQVMQAGIDSEGNDSDLKMANAQKELDQAITDIDRLKLKIGSKEKKLREQTELLEKRGSGSKSVVKFGRSKPKKYEESFDKAQMEVAMLQSQLDQVAAKKLAKERMLKISELTRPEKQIESLEERRETLLLQLAPHNDNVLQLADTRESYNQAKAKVDDLEMAEKLLVRALTLSKRAGAYMEQHIRLSMTQGAANATHSISKKADVAFLAANTASISSLSGSIHDLRAARQEANQTDGQPKKTDSPGDRFTLESGASVPTLAADKAHDAAQHYRKAVQFNFDGGVRALHKVQTLYAEAEERLTRSGCMGEGVLHPGLVQNLLDTGLKSLDRSLAVREKREEEMLRKAAVMVPPVAYKGKAKESDNSTSNKVATGKGKRPSMQVAVAPEAAPGFDAERDLGHLFPSVVVDSPRNKLTTKFMKGHRRARSDIGEGVKDLVMPATPTLPLTSESNPDLTTSFGFVVLPETEAGPAAKDSGSKDRPKSDTASKKRASRSLTDASALPRTQAAVLMSSNMGDKERSSASHNTLSLPETATPPMVSVSGFNETHTHGVIPEVDEMGQSGGPVGAKMGAKARPSGSGGAGAQRMAATASLPAGSGKRRSSVLNPADAGQDQRQDAGQGHRRSTSASPQADTPSPRRSMGSVSGSVSNAVIGEGMAAVVAMQPALEKELERVRSALAIERAKLQELQPTYQRRRSTLMHAVAEEVIRKQSMTKQ</sequence>
<feature type="region of interest" description="Disordered" evidence="2">
    <location>
        <begin position="272"/>
        <end position="295"/>
    </location>
</feature>
<evidence type="ECO:0000313" key="3">
    <source>
        <dbReference type="EMBL" id="KNC79541.1"/>
    </source>
</evidence>
<feature type="region of interest" description="Disordered" evidence="2">
    <location>
        <begin position="510"/>
        <end position="585"/>
    </location>
</feature>
<feature type="compositionally biased region" description="Polar residues" evidence="2">
    <location>
        <begin position="565"/>
        <end position="574"/>
    </location>
</feature>
<keyword evidence="4" id="KW-1185">Reference proteome</keyword>
<feature type="region of interest" description="Disordered" evidence="2">
    <location>
        <begin position="597"/>
        <end position="689"/>
    </location>
</feature>
<feature type="region of interest" description="Disordered" evidence="2">
    <location>
        <begin position="399"/>
        <end position="426"/>
    </location>
</feature>
<keyword evidence="1" id="KW-0175">Coiled coil</keyword>
<dbReference type="Proteomes" id="UP000054560">
    <property type="component" value="Unassembled WGS sequence"/>
</dbReference>
<evidence type="ECO:0000256" key="1">
    <source>
        <dbReference type="SAM" id="Coils"/>
    </source>
</evidence>
<feature type="compositionally biased region" description="Basic and acidic residues" evidence="2">
    <location>
        <begin position="518"/>
        <end position="530"/>
    </location>
</feature>
<feature type="compositionally biased region" description="Low complexity" evidence="2">
    <location>
        <begin position="677"/>
        <end position="689"/>
    </location>
</feature>